<reference evidence="2 3" key="1">
    <citation type="submission" date="2019-01" db="EMBL/GenBank/DDBJ databases">
        <authorList>
            <consortium name="Pathogen Informatics"/>
        </authorList>
    </citation>
    <scope>NUCLEOTIDE SEQUENCE [LARGE SCALE GENOMIC DNA]</scope>
    <source>
        <strain evidence="2 3">NCTC10172</strain>
    </source>
</reference>
<accession>A0A449BIU5</accession>
<name>A0A449BIU5_9MOLU</name>
<dbReference type="Proteomes" id="UP000290909">
    <property type="component" value="Chromosome"/>
</dbReference>
<evidence type="ECO:0000259" key="1">
    <source>
        <dbReference type="Pfam" id="PF05193"/>
    </source>
</evidence>
<proteinExistence type="predicted"/>
<dbReference type="SUPFAM" id="SSF63411">
    <property type="entry name" value="LuxS/MPP-like metallohydrolase"/>
    <property type="match status" value="2"/>
</dbReference>
<evidence type="ECO:0000313" key="3">
    <source>
        <dbReference type="Proteomes" id="UP000290909"/>
    </source>
</evidence>
<dbReference type="InterPro" id="IPR011249">
    <property type="entry name" value="Metalloenz_LuxS/M16"/>
</dbReference>
<dbReference type="AlphaFoldDB" id="A0A449BIU5"/>
<protein>
    <submittedName>
        <fullName evidence="2">Peptidase M16 inactive domain</fullName>
    </submittedName>
</protein>
<dbReference type="Pfam" id="PF05193">
    <property type="entry name" value="Peptidase_M16_C"/>
    <property type="match status" value="1"/>
</dbReference>
<dbReference type="GO" id="GO:0046872">
    <property type="term" value="F:metal ion binding"/>
    <property type="evidence" value="ECO:0007669"/>
    <property type="project" value="InterPro"/>
</dbReference>
<dbReference type="STRING" id="1408416.GCA_000702765_01029"/>
<dbReference type="PANTHER" id="PTHR11851:SF186">
    <property type="entry name" value="INACTIVE METALLOPROTEASE YMFF-RELATED"/>
    <property type="match status" value="1"/>
</dbReference>
<dbReference type="InterPro" id="IPR050361">
    <property type="entry name" value="MPP/UQCRC_Complex"/>
</dbReference>
<gene>
    <name evidence="2" type="ORF">NCTC10172_00389</name>
</gene>
<dbReference type="PANTHER" id="PTHR11851">
    <property type="entry name" value="METALLOPROTEASE"/>
    <property type="match status" value="1"/>
</dbReference>
<keyword evidence="3" id="KW-1185">Reference proteome</keyword>
<sequence>MTILKNSRFKTIHLSFCFIDKNEKDAYSYRFLLARILTSYSTKYPTKKSLINAFSNLYGSYVSSKLNVMGQYSMLRFTMSFASPKFIDDLNYEDDIIDLIKDMLFDRKLFDEQIFNETKRRLIEQIETLPERKFEYARDMFLTHNFGNHYIAHPSYGTLEEVEKITVNDLYQYYLEHFLTNDIKIYATGDISESLQSKIDNLKSFERVTLKERLMIEDFNKSYTHHETKLPMGQSFIFLAYNLNINRLDKLYIPAILASLMLSGYPDSILFKEFREELGLAYEVDARFEYDKKYLFIFAGVNNETRLDSFQALKEIVERYIQNGPSEEMLFNAKKALINQTILAEDYQQSYIPKLIANELYQTNSTLENDIENIKRVTVSEVKEVLSMLKLTTSFIVEGENESESIWKPYSQI</sequence>
<dbReference type="EMBL" id="LR215050">
    <property type="protein sequence ID" value="VEU82379.1"/>
    <property type="molecule type" value="Genomic_DNA"/>
</dbReference>
<feature type="domain" description="Peptidase M16 C-terminal" evidence="1">
    <location>
        <begin position="164"/>
        <end position="337"/>
    </location>
</feature>
<dbReference type="Gene3D" id="3.30.830.10">
    <property type="entry name" value="Metalloenzyme, LuxS/M16 peptidase-like"/>
    <property type="match status" value="2"/>
</dbReference>
<evidence type="ECO:0000313" key="2">
    <source>
        <dbReference type="EMBL" id="VEU82379.1"/>
    </source>
</evidence>
<dbReference type="KEGG" id="ahk:NCTC10172_00389"/>
<dbReference type="InterPro" id="IPR007863">
    <property type="entry name" value="Peptidase_M16_C"/>
</dbReference>
<organism evidence="2 3">
    <name type="scientific">Acholeplasma hippikon</name>
    <dbReference type="NCBI Taxonomy" id="264636"/>
    <lineage>
        <taxon>Bacteria</taxon>
        <taxon>Bacillati</taxon>
        <taxon>Mycoplasmatota</taxon>
        <taxon>Mollicutes</taxon>
        <taxon>Acholeplasmatales</taxon>
        <taxon>Acholeplasmataceae</taxon>
        <taxon>Acholeplasma</taxon>
    </lineage>
</organism>